<dbReference type="Proteomes" id="UP000220527">
    <property type="component" value="Unassembled WGS sequence"/>
</dbReference>
<keyword evidence="2" id="KW-0949">S-adenosyl-L-methionine</keyword>
<dbReference type="Gene3D" id="3.60.90.10">
    <property type="entry name" value="S-adenosylmethionine decarboxylase"/>
    <property type="match status" value="1"/>
</dbReference>
<reference evidence="12" key="1">
    <citation type="submission" date="2017-08" db="EMBL/GenBank/DDBJ databases">
        <authorList>
            <person name="Grouzdev D.S."/>
            <person name="Gaisin V.A."/>
            <person name="Rysina M.S."/>
            <person name="Gorlenko V.M."/>
        </authorList>
    </citation>
    <scope>NUCLEOTIDE SEQUENCE [LARGE SCALE GENOMIC DNA]</scope>
    <source>
        <strain evidence="12">Kir15-3F</strain>
    </source>
</reference>
<evidence type="ECO:0008006" key="13">
    <source>
        <dbReference type="Google" id="ProtNLM"/>
    </source>
</evidence>
<evidence type="ECO:0000256" key="3">
    <source>
        <dbReference type="ARBA" id="ARBA00022793"/>
    </source>
</evidence>
<proteinExistence type="predicted"/>
<evidence type="ECO:0000256" key="7">
    <source>
        <dbReference type="ARBA" id="ARBA00023145"/>
    </source>
</evidence>
<evidence type="ECO:0000256" key="1">
    <source>
        <dbReference type="ARBA" id="ARBA00001928"/>
    </source>
</evidence>
<dbReference type="Pfam" id="PF02675">
    <property type="entry name" value="AdoMet_dc"/>
    <property type="match status" value="1"/>
</dbReference>
<keyword evidence="9" id="KW-0704">Schiff base</keyword>
<evidence type="ECO:0000256" key="4">
    <source>
        <dbReference type="ARBA" id="ARBA00022813"/>
    </source>
</evidence>
<dbReference type="EMBL" id="NQWI01000010">
    <property type="protein sequence ID" value="PDW04399.1"/>
    <property type="molecule type" value="Genomic_DNA"/>
</dbReference>
<evidence type="ECO:0000313" key="11">
    <source>
        <dbReference type="EMBL" id="PDW04399.1"/>
    </source>
</evidence>
<keyword evidence="10" id="KW-0670">Pyruvate</keyword>
<comment type="caution">
    <text evidence="11">The sequence shown here is derived from an EMBL/GenBank/DDBJ whole genome shotgun (WGS) entry which is preliminary data.</text>
</comment>
<dbReference type="AlphaFoldDB" id="A0A2A6RNF0"/>
<keyword evidence="8" id="KW-0456">Lyase</keyword>
<keyword evidence="3" id="KW-0210">Decarboxylase</keyword>
<evidence type="ECO:0000256" key="10">
    <source>
        <dbReference type="ARBA" id="ARBA00023317"/>
    </source>
</evidence>
<keyword evidence="5" id="KW-0745">Spermidine biosynthesis</keyword>
<dbReference type="InterPro" id="IPR003826">
    <property type="entry name" value="AdoMetDC_fam_prok"/>
</dbReference>
<organism evidence="11 12">
    <name type="scientific">Candidatus Viridilinea mediisalina</name>
    <dbReference type="NCBI Taxonomy" id="2024553"/>
    <lineage>
        <taxon>Bacteria</taxon>
        <taxon>Bacillati</taxon>
        <taxon>Chloroflexota</taxon>
        <taxon>Chloroflexia</taxon>
        <taxon>Chloroflexales</taxon>
        <taxon>Chloroflexineae</taxon>
        <taxon>Oscillochloridaceae</taxon>
        <taxon>Candidatus Viridilinea</taxon>
    </lineage>
</organism>
<keyword evidence="4" id="KW-0068">Autocatalytic cleavage</keyword>
<evidence type="ECO:0000256" key="8">
    <source>
        <dbReference type="ARBA" id="ARBA00023239"/>
    </source>
</evidence>
<evidence type="ECO:0000256" key="5">
    <source>
        <dbReference type="ARBA" id="ARBA00023066"/>
    </source>
</evidence>
<dbReference type="InterPro" id="IPR016067">
    <property type="entry name" value="S-AdoMet_deCO2ase_core"/>
</dbReference>
<evidence type="ECO:0000256" key="9">
    <source>
        <dbReference type="ARBA" id="ARBA00023270"/>
    </source>
</evidence>
<accession>A0A2A6RNF0</accession>
<keyword evidence="12" id="KW-1185">Reference proteome</keyword>
<keyword evidence="7" id="KW-0865">Zymogen</keyword>
<dbReference type="GO" id="GO:0005829">
    <property type="term" value="C:cytosol"/>
    <property type="evidence" value="ECO:0007669"/>
    <property type="project" value="TreeGrafter"/>
</dbReference>
<evidence type="ECO:0000256" key="2">
    <source>
        <dbReference type="ARBA" id="ARBA00022691"/>
    </source>
</evidence>
<dbReference type="PANTHER" id="PTHR33866">
    <property type="entry name" value="S-ADENOSYLMETHIONINE DECARBOXYLASE PROENZYME"/>
    <property type="match status" value="1"/>
</dbReference>
<evidence type="ECO:0000256" key="6">
    <source>
        <dbReference type="ARBA" id="ARBA00023115"/>
    </source>
</evidence>
<keyword evidence="6" id="KW-0620">Polyamine biosynthesis</keyword>
<dbReference type="RefSeq" id="WP_097642767.1">
    <property type="nucleotide sequence ID" value="NZ_NQWI01000010.1"/>
</dbReference>
<gene>
    <name evidence="11" type="ORF">CJ255_03810</name>
</gene>
<name>A0A2A6RNF0_9CHLR</name>
<dbReference type="OrthoDB" id="9793120at2"/>
<comment type="cofactor">
    <cofactor evidence="1">
        <name>pyruvate</name>
        <dbReference type="ChEBI" id="CHEBI:15361"/>
    </cofactor>
</comment>
<dbReference type="GO" id="GO:0004014">
    <property type="term" value="F:adenosylmethionine decarboxylase activity"/>
    <property type="evidence" value="ECO:0007669"/>
    <property type="project" value="InterPro"/>
</dbReference>
<evidence type="ECO:0000313" key="12">
    <source>
        <dbReference type="Proteomes" id="UP000220527"/>
    </source>
</evidence>
<dbReference type="SUPFAM" id="SSF56276">
    <property type="entry name" value="S-adenosylmethionine decarboxylase"/>
    <property type="match status" value="1"/>
</dbReference>
<dbReference type="PANTHER" id="PTHR33866:SF2">
    <property type="entry name" value="S-ADENOSYLMETHIONINE DECARBOXYLASE PROENZYME"/>
    <property type="match status" value="1"/>
</dbReference>
<protein>
    <recommendedName>
        <fullName evidence="13">S-adenosylmethionine decarboxylase</fullName>
    </recommendedName>
</protein>
<dbReference type="GO" id="GO:0008295">
    <property type="term" value="P:spermidine biosynthetic process"/>
    <property type="evidence" value="ECO:0007669"/>
    <property type="project" value="UniProtKB-KW"/>
</dbReference>
<sequence>MSHDVYGVHLMLRVAEIANRDALNNEQHVEQFLVDVVHTLGMRVLAGPLMAREEGPPELQGCSGVIILYESHVAIHTYPCLGEAFIDVFSCKAFDTTLAEAVIERYFGSYAVVERAIADRGIHWGRDVERELAAWQQRRVGEQ</sequence>